<dbReference type="GO" id="GO:0005261">
    <property type="term" value="F:monoatomic cation channel activity"/>
    <property type="evidence" value="ECO:0007669"/>
    <property type="project" value="TreeGrafter"/>
</dbReference>
<evidence type="ECO:0000313" key="10">
    <source>
        <dbReference type="Proteomes" id="UP000275408"/>
    </source>
</evidence>
<dbReference type="InterPro" id="IPR029569">
    <property type="entry name" value="CALHM"/>
</dbReference>
<name>A0A3M6TKX2_POCDA</name>
<dbReference type="Pfam" id="PF14798">
    <property type="entry name" value="Ca_hom_mod"/>
    <property type="match status" value="1"/>
</dbReference>
<keyword evidence="5" id="KW-1133">Transmembrane helix</keyword>
<dbReference type="PANTHER" id="PTHR32261:SF1">
    <property type="entry name" value="CALCIUM HOMEOSTASIS MODULATOR PROTEIN"/>
    <property type="match status" value="1"/>
</dbReference>
<evidence type="ECO:0000313" key="9">
    <source>
        <dbReference type="EMBL" id="RMX41948.1"/>
    </source>
</evidence>
<keyword evidence="10" id="KW-1185">Reference proteome</keyword>
<evidence type="ECO:0000256" key="1">
    <source>
        <dbReference type="ARBA" id="ARBA00004141"/>
    </source>
</evidence>
<evidence type="ECO:0000256" key="8">
    <source>
        <dbReference type="ARBA" id="ARBA00023303"/>
    </source>
</evidence>
<comment type="caution">
    <text evidence="9">The sequence shown here is derived from an EMBL/GenBank/DDBJ whole genome shotgun (WGS) entry which is preliminary data.</text>
</comment>
<comment type="similarity">
    <text evidence="2">Belongs to the CALHM family.</text>
</comment>
<gene>
    <name evidence="9" type="ORF">pdam_00020943</name>
</gene>
<dbReference type="GO" id="GO:0005886">
    <property type="term" value="C:plasma membrane"/>
    <property type="evidence" value="ECO:0007669"/>
    <property type="project" value="TreeGrafter"/>
</dbReference>
<dbReference type="PANTHER" id="PTHR32261">
    <property type="entry name" value="CALCIUM HOMEOSTASIS MODULATOR PROTEIN"/>
    <property type="match status" value="1"/>
</dbReference>
<dbReference type="EMBL" id="RCHS01003430">
    <property type="protein sequence ID" value="RMX41948.1"/>
    <property type="molecule type" value="Genomic_DNA"/>
</dbReference>
<evidence type="ECO:0000256" key="4">
    <source>
        <dbReference type="ARBA" id="ARBA00022692"/>
    </source>
</evidence>
<organism evidence="9 10">
    <name type="scientific">Pocillopora damicornis</name>
    <name type="common">Cauliflower coral</name>
    <name type="synonym">Millepora damicornis</name>
    <dbReference type="NCBI Taxonomy" id="46731"/>
    <lineage>
        <taxon>Eukaryota</taxon>
        <taxon>Metazoa</taxon>
        <taxon>Cnidaria</taxon>
        <taxon>Anthozoa</taxon>
        <taxon>Hexacorallia</taxon>
        <taxon>Scleractinia</taxon>
        <taxon>Astrocoeniina</taxon>
        <taxon>Pocilloporidae</taxon>
        <taxon>Pocillopora</taxon>
    </lineage>
</organism>
<dbReference type="OrthoDB" id="5962981at2759"/>
<dbReference type="AlphaFoldDB" id="A0A3M6TKX2"/>
<protein>
    <submittedName>
        <fullName evidence="9">Uncharacterized protein</fullName>
    </submittedName>
</protein>
<keyword evidence="8" id="KW-0407">Ion channel</keyword>
<evidence type="ECO:0000256" key="7">
    <source>
        <dbReference type="ARBA" id="ARBA00023136"/>
    </source>
</evidence>
<reference evidence="9 10" key="1">
    <citation type="journal article" date="2018" name="Sci. Rep.">
        <title>Comparative analysis of the Pocillopora damicornis genome highlights role of immune system in coral evolution.</title>
        <authorList>
            <person name="Cunning R."/>
            <person name="Bay R.A."/>
            <person name="Gillette P."/>
            <person name="Baker A.C."/>
            <person name="Traylor-Knowles N."/>
        </authorList>
    </citation>
    <scope>NUCLEOTIDE SEQUENCE [LARGE SCALE GENOMIC DNA]</scope>
    <source>
        <strain evidence="9">RSMAS</strain>
        <tissue evidence="9">Whole animal</tissue>
    </source>
</reference>
<comment type="subcellular location">
    <subcellularLocation>
        <location evidence="1">Membrane</location>
        <topology evidence="1">Multi-pass membrane protein</topology>
    </subcellularLocation>
</comment>
<accession>A0A3M6TKX2</accession>
<keyword evidence="7" id="KW-0472">Membrane</keyword>
<keyword evidence="3" id="KW-0813">Transport</keyword>
<keyword evidence="6" id="KW-0406">Ion transport</keyword>
<dbReference type="Proteomes" id="UP000275408">
    <property type="component" value="Unassembled WGS sequence"/>
</dbReference>
<evidence type="ECO:0000256" key="6">
    <source>
        <dbReference type="ARBA" id="ARBA00023065"/>
    </source>
</evidence>
<evidence type="ECO:0000256" key="5">
    <source>
        <dbReference type="ARBA" id="ARBA00022989"/>
    </source>
</evidence>
<evidence type="ECO:0000256" key="3">
    <source>
        <dbReference type="ARBA" id="ARBA00022448"/>
    </source>
</evidence>
<sequence length="204" mass="23368">MAESLEGALVNPSFGQLITGGISSLKEIIQKVELPLQQAFISGLVLGLKEFLNKLVFKCPERHHKLYSMLFIFAPVVTRLNKTTPDEHPEILSEFEAANTESQVIGFIMLSITMLFATISISVDRCCSKSDTAIKDQQEYEHYLAEEEIRLFNQKVEPLAKEQAKVHVEALFEKYRETSDNKEMIRQISKHIEEEFPWAPTFQF</sequence>
<keyword evidence="4" id="KW-0812">Transmembrane</keyword>
<evidence type="ECO:0000256" key="2">
    <source>
        <dbReference type="ARBA" id="ARBA00008497"/>
    </source>
</evidence>
<proteinExistence type="inferred from homology"/>
<dbReference type="GO" id="GO:1904669">
    <property type="term" value="P:ATP export"/>
    <property type="evidence" value="ECO:0007669"/>
    <property type="project" value="UniProtKB-ARBA"/>
</dbReference>